<dbReference type="EMBL" id="CP012332">
    <property type="protein sequence ID" value="AKU90443.1"/>
    <property type="molecule type" value="Genomic_DNA"/>
</dbReference>
<dbReference type="KEGG" id="vin:AKJ08_0830"/>
<keyword evidence="4" id="KW-1185">Reference proteome</keyword>
<dbReference type="RefSeq" id="WP_050724890.1">
    <property type="nucleotide sequence ID" value="NZ_CP012332.1"/>
</dbReference>
<reference evidence="3 4" key="1">
    <citation type="submission" date="2015-08" db="EMBL/GenBank/DDBJ databases">
        <authorList>
            <person name="Babu N.S."/>
            <person name="Beckwith C.J."/>
            <person name="Beseler K.G."/>
            <person name="Brison A."/>
            <person name="Carone J.V."/>
            <person name="Caskin T.P."/>
            <person name="Diamond M."/>
            <person name="Durham M.E."/>
            <person name="Foxe J.M."/>
            <person name="Go M."/>
            <person name="Henderson B.A."/>
            <person name="Jones I.B."/>
            <person name="McGettigan J.A."/>
            <person name="Micheletti S.J."/>
            <person name="Nasrallah M.E."/>
            <person name="Ortiz D."/>
            <person name="Piller C.R."/>
            <person name="Privatt S.R."/>
            <person name="Schneider S.L."/>
            <person name="Sharp S."/>
            <person name="Smith T.C."/>
            <person name="Stanton J.D."/>
            <person name="Ullery H.E."/>
            <person name="Wilson R.J."/>
            <person name="Serrano M.G."/>
            <person name="Buck G."/>
            <person name="Lee V."/>
            <person name="Wang Y."/>
            <person name="Carvalho R."/>
            <person name="Voegtly L."/>
            <person name="Shi R."/>
            <person name="Duckworth R."/>
            <person name="Johnson A."/>
            <person name="Loviza R."/>
            <person name="Walstead R."/>
            <person name="Shah Z."/>
            <person name="Kiflezghi M."/>
            <person name="Wade K."/>
            <person name="Ball S.L."/>
            <person name="Bradley K.W."/>
            <person name="Asai D.J."/>
            <person name="Bowman C.A."/>
            <person name="Russell D.A."/>
            <person name="Pope W.H."/>
            <person name="Jacobs-Sera D."/>
            <person name="Hendrix R.W."/>
            <person name="Hatfull G.F."/>
        </authorList>
    </citation>
    <scope>NUCLEOTIDE SEQUENCE [LARGE SCALE GENOMIC DNA]</scope>
    <source>
        <strain evidence="3 4">DSM 27710</strain>
    </source>
</reference>
<feature type="chain" id="PRO_5005465536" description="Lipoprotein LPP20-like domain-containing protein" evidence="1">
    <location>
        <begin position="27"/>
        <end position="203"/>
    </location>
</feature>
<name>A0A0K1PA79_9BACT</name>
<dbReference type="InterPro" id="IPR024952">
    <property type="entry name" value="LPP20-like_dom"/>
</dbReference>
<evidence type="ECO:0000313" key="4">
    <source>
        <dbReference type="Proteomes" id="UP000055590"/>
    </source>
</evidence>
<keyword evidence="1" id="KW-0732">Signal</keyword>
<sequence length="203" mass="21736">MRTRFDQKWLAVAAVIAAGACGFGCASTPKTPADAVQGELTDAPDWVRKGCSAYFGDSKDKRICGVGAAGSTRNAALARTGAIARGRTEIARSLEVQVQAMLKDYQASTTGGEAFGSAAADDQHLVDVSRQVTETSLSGTTLVDSWISKTGTFYALVALDVEGFKDAVSKMENLSERVRAAVVQRADRAFEDLDRQIDKRHER</sequence>
<dbReference type="Pfam" id="PF02169">
    <property type="entry name" value="LPP20"/>
    <property type="match status" value="1"/>
</dbReference>
<feature type="signal peptide" evidence="1">
    <location>
        <begin position="1"/>
        <end position="26"/>
    </location>
</feature>
<dbReference type="AlphaFoldDB" id="A0A0K1PA79"/>
<proteinExistence type="predicted"/>
<feature type="domain" description="Lipoprotein LPP20-like" evidence="2">
    <location>
        <begin position="58"/>
        <end position="160"/>
    </location>
</feature>
<dbReference type="PROSITE" id="PS51257">
    <property type="entry name" value="PROKAR_LIPOPROTEIN"/>
    <property type="match status" value="1"/>
</dbReference>
<dbReference type="Proteomes" id="UP000055590">
    <property type="component" value="Chromosome"/>
</dbReference>
<gene>
    <name evidence="3" type="ORF">AKJ08_0830</name>
</gene>
<evidence type="ECO:0000256" key="1">
    <source>
        <dbReference type="SAM" id="SignalP"/>
    </source>
</evidence>
<organism evidence="3 4">
    <name type="scientific">Vulgatibacter incomptus</name>
    <dbReference type="NCBI Taxonomy" id="1391653"/>
    <lineage>
        <taxon>Bacteria</taxon>
        <taxon>Pseudomonadati</taxon>
        <taxon>Myxococcota</taxon>
        <taxon>Myxococcia</taxon>
        <taxon>Myxococcales</taxon>
        <taxon>Cystobacterineae</taxon>
        <taxon>Vulgatibacteraceae</taxon>
        <taxon>Vulgatibacter</taxon>
    </lineage>
</organism>
<evidence type="ECO:0000259" key="2">
    <source>
        <dbReference type="Pfam" id="PF02169"/>
    </source>
</evidence>
<evidence type="ECO:0000313" key="3">
    <source>
        <dbReference type="EMBL" id="AKU90443.1"/>
    </source>
</evidence>
<dbReference type="OrthoDB" id="5324286at2"/>
<accession>A0A0K1PA79</accession>
<protein>
    <recommendedName>
        <fullName evidence="2">Lipoprotein LPP20-like domain-containing protein</fullName>
    </recommendedName>
</protein>